<evidence type="ECO:0000313" key="1">
    <source>
        <dbReference type="EMBL" id="KNE01730.1"/>
    </source>
</evidence>
<reference evidence="2" key="1">
    <citation type="journal article" date="2015" name="BMC Genomics">
        <title>Draft genome of a commonly misdiagnosed multidrug resistant pathogen Candida auris.</title>
        <authorList>
            <person name="Chatterjee S."/>
            <person name="Alampalli S.V."/>
            <person name="Nageshan R.K."/>
            <person name="Chettiar S.T."/>
            <person name="Joshi S."/>
            <person name="Tatu U.S."/>
        </authorList>
    </citation>
    <scope>NUCLEOTIDE SEQUENCE [LARGE SCALE GENOMIC DNA]</scope>
    <source>
        <strain evidence="2">6684</strain>
    </source>
</reference>
<sequence>MPGVASDCPRQIFQRRPQESPLERRKFQFFYDTYQELYFQDFSLWPSGRYSMGSAGQTGGCEKATEA</sequence>
<evidence type="ECO:0000313" key="2">
    <source>
        <dbReference type="Proteomes" id="UP000037122"/>
    </source>
</evidence>
<dbReference type="Proteomes" id="UP000037122">
    <property type="component" value="Unassembled WGS sequence"/>
</dbReference>
<organism evidence="1 2">
    <name type="scientific">Candidozyma auris</name>
    <name type="common">Yeast</name>
    <name type="synonym">Candida auris</name>
    <dbReference type="NCBI Taxonomy" id="498019"/>
    <lineage>
        <taxon>Eukaryota</taxon>
        <taxon>Fungi</taxon>
        <taxon>Dikarya</taxon>
        <taxon>Ascomycota</taxon>
        <taxon>Saccharomycotina</taxon>
        <taxon>Pichiomycetes</taxon>
        <taxon>Metschnikowiaceae</taxon>
        <taxon>Candidozyma</taxon>
    </lineage>
</organism>
<comment type="caution">
    <text evidence="1">The sequence shown here is derived from an EMBL/GenBank/DDBJ whole genome shotgun (WGS) entry which is preliminary data.</text>
</comment>
<protein>
    <submittedName>
        <fullName evidence="1">Uncharacterized protein</fullName>
    </submittedName>
</protein>
<accession>A0A0L0P671</accession>
<gene>
    <name evidence="1" type="ORF">QG37_01066</name>
</gene>
<dbReference type="EMBL" id="LGST01000008">
    <property type="protein sequence ID" value="KNE01730.1"/>
    <property type="molecule type" value="Genomic_DNA"/>
</dbReference>
<dbReference type="AlphaFoldDB" id="A0A0L0P671"/>
<proteinExistence type="predicted"/>
<name>A0A0L0P671_CANAR</name>
<dbReference type="VEuPathDB" id="FungiDB:QG37_01066"/>